<organism evidence="1">
    <name type="scientific">Arundo donax</name>
    <name type="common">Giant reed</name>
    <name type="synonym">Donax arundinaceus</name>
    <dbReference type="NCBI Taxonomy" id="35708"/>
    <lineage>
        <taxon>Eukaryota</taxon>
        <taxon>Viridiplantae</taxon>
        <taxon>Streptophyta</taxon>
        <taxon>Embryophyta</taxon>
        <taxon>Tracheophyta</taxon>
        <taxon>Spermatophyta</taxon>
        <taxon>Magnoliopsida</taxon>
        <taxon>Liliopsida</taxon>
        <taxon>Poales</taxon>
        <taxon>Poaceae</taxon>
        <taxon>PACMAD clade</taxon>
        <taxon>Arundinoideae</taxon>
        <taxon>Arundineae</taxon>
        <taxon>Arundo</taxon>
    </lineage>
</organism>
<reference evidence="1" key="2">
    <citation type="journal article" date="2015" name="Data Brief">
        <title>Shoot transcriptome of the giant reed, Arundo donax.</title>
        <authorList>
            <person name="Barrero R.A."/>
            <person name="Guerrero F.D."/>
            <person name="Moolhuijzen P."/>
            <person name="Goolsby J.A."/>
            <person name="Tidwell J."/>
            <person name="Bellgard S.E."/>
            <person name="Bellgard M.I."/>
        </authorList>
    </citation>
    <scope>NUCLEOTIDE SEQUENCE</scope>
    <source>
        <tissue evidence="1">Shoot tissue taken approximately 20 cm above the soil surface</tissue>
    </source>
</reference>
<dbReference type="EMBL" id="GBRH01195806">
    <property type="protein sequence ID" value="JAE02090.1"/>
    <property type="molecule type" value="Transcribed_RNA"/>
</dbReference>
<dbReference type="AlphaFoldDB" id="A0A0A9EN20"/>
<evidence type="ECO:0000313" key="1">
    <source>
        <dbReference type="EMBL" id="JAE02090.1"/>
    </source>
</evidence>
<accession>A0A0A9EN20</accession>
<reference evidence="1" key="1">
    <citation type="submission" date="2014-09" db="EMBL/GenBank/DDBJ databases">
        <authorList>
            <person name="Magalhaes I.L.F."/>
            <person name="Oliveira U."/>
            <person name="Santos F.R."/>
            <person name="Vidigal T.H.D.A."/>
            <person name="Brescovit A.D."/>
            <person name="Santos A.J."/>
        </authorList>
    </citation>
    <scope>NUCLEOTIDE SEQUENCE</scope>
    <source>
        <tissue evidence="1">Shoot tissue taken approximately 20 cm above the soil surface</tissue>
    </source>
</reference>
<protein>
    <submittedName>
        <fullName evidence="1">Uncharacterized protein</fullName>
    </submittedName>
</protein>
<name>A0A0A9EN20_ARUDO</name>
<proteinExistence type="predicted"/>
<sequence length="17" mass="1796">MCTNTISSIRSDLNGPS</sequence>